<evidence type="ECO:0008006" key="3">
    <source>
        <dbReference type="Google" id="ProtNLM"/>
    </source>
</evidence>
<dbReference type="Proteomes" id="UP000193077">
    <property type="component" value="Unassembled WGS sequence"/>
</dbReference>
<gene>
    <name evidence="1" type="ORF">TRL7639_00431</name>
</gene>
<proteinExistence type="predicted"/>
<dbReference type="SUPFAM" id="SSF52266">
    <property type="entry name" value="SGNH hydrolase"/>
    <property type="match status" value="1"/>
</dbReference>
<reference evidence="1 2" key="1">
    <citation type="submission" date="2017-03" db="EMBL/GenBank/DDBJ databases">
        <authorList>
            <person name="Afonso C.L."/>
            <person name="Miller P.J."/>
            <person name="Scott M.A."/>
            <person name="Spackman E."/>
            <person name="Goraichik I."/>
            <person name="Dimitrov K.M."/>
            <person name="Suarez D.L."/>
            <person name="Swayne D.E."/>
        </authorList>
    </citation>
    <scope>NUCLEOTIDE SEQUENCE [LARGE SCALE GENOMIC DNA]</scope>
    <source>
        <strain evidence="1 2">CECT 7639</strain>
    </source>
</reference>
<sequence>MDKISYDTYVSLSANRNRRKEFRAYSNVIPGENGFDFRIVPNPELVVDIPDDIQLENAMQAGNGIERTARRLSFNLDRIFSRHKPVLVAEGDSWFQFPILIDEIVDHLSSKYAILSLAAAGDTAENMVDGPEQSGGREYMTNLRQQKDVVRAFLFSAAGNDVIGEDPVTGKSALFDIINEFNGDETNIDVHINAAVLSSRLDALRLAYTRVINDVHNEPGLQTLPIIVHGYDYTFPYPHVSNDPRNPIHAANNEWLGQPLDRRQFPTATQAQRDLRRKIVIRLIDHLYDMLHSLADTHDNVWVVDCRGAMNDITDWVDEIHGTDEGFGKVAQRFHATLNAALV</sequence>
<evidence type="ECO:0000313" key="2">
    <source>
        <dbReference type="Proteomes" id="UP000193077"/>
    </source>
</evidence>
<keyword evidence="2" id="KW-1185">Reference proteome</keyword>
<name>A0A1Y5RK29_9RHOB</name>
<evidence type="ECO:0000313" key="1">
    <source>
        <dbReference type="EMBL" id="SLN19391.1"/>
    </source>
</evidence>
<dbReference type="EMBL" id="FWFO01000001">
    <property type="protein sequence ID" value="SLN19391.1"/>
    <property type="molecule type" value="Genomic_DNA"/>
</dbReference>
<accession>A0A1Y5RK29</accession>
<dbReference type="AlphaFoldDB" id="A0A1Y5RK29"/>
<protein>
    <recommendedName>
        <fullName evidence="3">SGNH hydrolase-type esterase domain-containing protein</fullName>
    </recommendedName>
</protein>
<organism evidence="1 2">
    <name type="scientific">Falsiruegeria litorea R37</name>
    <dbReference type="NCBI Taxonomy" id="1200284"/>
    <lineage>
        <taxon>Bacteria</taxon>
        <taxon>Pseudomonadati</taxon>
        <taxon>Pseudomonadota</taxon>
        <taxon>Alphaproteobacteria</taxon>
        <taxon>Rhodobacterales</taxon>
        <taxon>Roseobacteraceae</taxon>
        <taxon>Falsiruegeria</taxon>
    </lineage>
</organism>